<comment type="caution">
    <text evidence="5">The sequence shown here is derived from an EMBL/GenBank/DDBJ whole genome shotgun (WGS) entry which is preliminary data.</text>
</comment>
<dbReference type="AlphaFoldDB" id="A0ABD3LMJ4"/>
<feature type="non-terminal residue" evidence="5">
    <location>
        <position position="1"/>
    </location>
</feature>
<keyword evidence="2" id="KW-0067">ATP-binding</keyword>
<dbReference type="InterPro" id="IPR018368">
    <property type="entry name" value="ClpA/B_CS1"/>
</dbReference>
<dbReference type="InterPro" id="IPR050130">
    <property type="entry name" value="ClpA_ClpB"/>
</dbReference>
<evidence type="ECO:0000256" key="3">
    <source>
        <dbReference type="SAM" id="Coils"/>
    </source>
</evidence>
<dbReference type="InterPro" id="IPR027417">
    <property type="entry name" value="P-loop_NTPase"/>
</dbReference>
<evidence type="ECO:0000259" key="4">
    <source>
        <dbReference type="Pfam" id="PF00004"/>
    </source>
</evidence>
<keyword evidence="3" id="KW-0175">Coiled coil</keyword>
<feature type="non-terminal residue" evidence="5">
    <location>
        <position position="94"/>
    </location>
</feature>
<dbReference type="PANTHER" id="PTHR11638">
    <property type="entry name" value="ATP-DEPENDENT CLP PROTEASE"/>
    <property type="match status" value="1"/>
</dbReference>
<dbReference type="PROSITE" id="PS00870">
    <property type="entry name" value="CLPAB_1"/>
    <property type="match status" value="1"/>
</dbReference>
<dbReference type="PANTHER" id="PTHR11638:SF18">
    <property type="entry name" value="HEAT SHOCK PROTEIN 104"/>
    <property type="match status" value="1"/>
</dbReference>
<dbReference type="Pfam" id="PF00004">
    <property type="entry name" value="AAA"/>
    <property type="match status" value="1"/>
</dbReference>
<evidence type="ECO:0000256" key="1">
    <source>
        <dbReference type="ARBA" id="ARBA00022741"/>
    </source>
</evidence>
<organism evidence="5 6">
    <name type="scientific">Eucalyptus globulus</name>
    <name type="common">Tasmanian blue gum</name>
    <dbReference type="NCBI Taxonomy" id="34317"/>
    <lineage>
        <taxon>Eukaryota</taxon>
        <taxon>Viridiplantae</taxon>
        <taxon>Streptophyta</taxon>
        <taxon>Embryophyta</taxon>
        <taxon>Tracheophyta</taxon>
        <taxon>Spermatophyta</taxon>
        <taxon>Magnoliopsida</taxon>
        <taxon>eudicotyledons</taxon>
        <taxon>Gunneridae</taxon>
        <taxon>Pentapetalae</taxon>
        <taxon>rosids</taxon>
        <taxon>malvids</taxon>
        <taxon>Myrtales</taxon>
        <taxon>Myrtaceae</taxon>
        <taxon>Myrtoideae</taxon>
        <taxon>Eucalypteae</taxon>
        <taxon>Eucalyptus</taxon>
    </lineage>
</organism>
<dbReference type="EMBL" id="JBJKBG010000001">
    <property type="protein sequence ID" value="KAL3752988.1"/>
    <property type="molecule type" value="Genomic_DNA"/>
</dbReference>
<evidence type="ECO:0000313" key="6">
    <source>
        <dbReference type="Proteomes" id="UP001634007"/>
    </source>
</evidence>
<dbReference type="Gene3D" id="3.40.50.300">
    <property type="entry name" value="P-loop containing nucleotide triphosphate hydrolases"/>
    <property type="match status" value="1"/>
</dbReference>
<dbReference type="InterPro" id="IPR003959">
    <property type="entry name" value="ATPase_AAA_core"/>
</dbReference>
<sequence length="94" mass="10935">GAKYIGEFEERLKAVLKEVEEAEGKVILFIDEIHLVLGATRTEGSMDAANLFKPMLARGQLRCIRNLEWKRMQLEIELHALEKEILQYAQHQER</sequence>
<feature type="coiled-coil region" evidence="3">
    <location>
        <begin position="64"/>
        <end position="91"/>
    </location>
</feature>
<name>A0ABD3LMJ4_EUCGL</name>
<dbReference type="GO" id="GO:0005524">
    <property type="term" value="F:ATP binding"/>
    <property type="evidence" value="ECO:0007669"/>
    <property type="project" value="UniProtKB-KW"/>
</dbReference>
<keyword evidence="6" id="KW-1185">Reference proteome</keyword>
<gene>
    <name evidence="5" type="ORF">ACJRO7_000392</name>
</gene>
<keyword evidence="1" id="KW-0547">Nucleotide-binding</keyword>
<dbReference type="Proteomes" id="UP001634007">
    <property type="component" value="Unassembled WGS sequence"/>
</dbReference>
<dbReference type="SUPFAM" id="SSF52540">
    <property type="entry name" value="P-loop containing nucleoside triphosphate hydrolases"/>
    <property type="match status" value="1"/>
</dbReference>
<protein>
    <recommendedName>
        <fullName evidence="4">ATPase AAA-type core domain-containing protein</fullName>
    </recommendedName>
</protein>
<feature type="domain" description="ATPase AAA-type core" evidence="4">
    <location>
        <begin position="3"/>
        <end position="56"/>
    </location>
</feature>
<reference evidence="5 6" key="1">
    <citation type="submission" date="2024-11" db="EMBL/GenBank/DDBJ databases">
        <title>Chromosome-level genome assembly of Eucalyptus globulus Labill. provides insights into its genome evolution.</title>
        <authorList>
            <person name="Li X."/>
        </authorList>
    </citation>
    <scope>NUCLEOTIDE SEQUENCE [LARGE SCALE GENOMIC DNA]</scope>
    <source>
        <strain evidence="5">CL2024</strain>
        <tissue evidence="5">Fresh tender leaves</tissue>
    </source>
</reference>
<proteinExistence type="predicted"/>
<evidence type="ECO:0000313" key="5">
    <source>
        <dbReference type="EMBL" id="KAL3752988.1"/>
    </source>
</evidence>
<evidence type="ECO:0000256" key="2">
    <source>
        <dbReference type="ARBA" id="ARBA00022840"/>
    </source>
</evidence>
<accession>A0ABD3LMJ4</accession>